<dbReference type="AlphaFoldDB" id="A0A374P5B0"/>
<name>A0A374P5B0_9FIRM</name>
<dbReference type="Gene3D" id="3.30.950.30">
    <property type="entry name" value="Schlafen, AAA domain"/>
    <property type="match status" value="1"/>
</dbReference>
<dbReference type="PANTHER" id="PTHR30595">
    <property type="entry name" value="GLPR-RELATED TRANSCRIPTIONAL REPRESSOR"/>
    <property type="match status" value="1"/>
</dbReference>
<reference evidence="2 3" key="1">
    <citation type="submission" date="2018-08" db="EMBL/GenBank/DDBJ databases">
        <title>A genome reference for cultivated species of the human gut microbiota.</title>
        <authorList>
            <person name="Zou Y."/>
            <person name="Xue W."/>
            <person name="Luo G."/>
        </authorList>
    </citation>
    <scope>NUCLEOTIDE SEQUENCE [LARGE SCALE GENOMIC DNA]</scope>
    <source>
        <strain evidence="2 3">TM09-12</strain>
    </source>
</reference>
<gene>
    <name evidence="2" type="ORF">DXD79_18785</name>
</gene>
<comment type="caution">
    <text evidence="2">The sequence shown here is derived from an EMBL/GenBank/DDBJ whole genome shotgun (WGS) entry which is preliminary data.</text>
</comment>
<accession>A0A374P5B0</accession>
<dbReference type="EMBL" id="QSON01000009">
    <property type="protein sequence ID" value="RGJ01445.1"/>
    <property type="molecule type" value="Genomic_DNA"/>
</dbReference>
<evidence type="ECO:0000313" key="3">
    <source>
        <dbReference type="Proteomes" id="UP000263014"/>
    </source>
</evidence>
<dbReference type="InterPro" id="IPR036388">
    <property type="entry name" value="WH-like_DNA-bd_sf"/>
</dbReference>
<dbReference type="Gene3D" id="1.10.10.10">
    <property type="entry name" value="Winged helix-like DNA-binding domain superfamily/Winged helix DNA-binding domain"/>
    <property type="match status" value="1"/>
</dbReference>
<dbReference type="Pfam" id="PF04326">
    <property type="entry name" value="SLFN_AlbA_2"/>
    <property type="match status" value="1"/>
</dbReference>
<dbReference type="Pfam" id="PF13749">
    <property type="entry name" value="HATPase_c_4"/>
    <property type="match status" value="1"/>
</dbReference>
<dbReference type="InterPro" id="IPR038475">
    <property type="entry name" value="RecG_C_sf"/>
</dbReference>
<sequence length="429" mass="48806">MDFSESSRLELKEIINNDFKKEIIAFANTDGGEIYVGVAKDGTVVGVENSERDMERISSMIHDGIHPDLIPFTTIETIKIDAKQLIHVTVSRGGRPPYHLTDKGLKPSGVYVRHGVVSVPASEEMIRDMIRQSDGLTYDRVRSMNQDLTFQFAEYYFKEKKVSFTEENKRTLGLTDSDGYYTNTALLLSDQCEHSIKCAVFEGTDKTRFKTRREFYGSVFKQLENVYEYISLINNVHADFIGLERVEHFDYPEYAIREALLNAIVHRDYDYSGSIIINIFDDRIEFVSIGGLVKGITLADILHGVSQSRNMVLANIFYRLKLVESYGTGIQRIMQSYSGNSSPSFLTEASSFVTILPNQNYSVQTISDMGAEDKVLRLLREKKEINRKDVEELLNCSGFPARKVLKSLLNQNKIEVIGNARATRYILKK</sequence>
<organism evidence="2 3">
    <name type="scientific">Hungatella hathewayi</name>
    <dbReference type="NCBI Taxonomy" id="154046"/>
    <lineage>
        <taxon>Bacteria</taxon>
        <taxon>Bacillati</taxon>
        <taxon>Bacillota</taxon>
        <taxon>Clostridia</taxon>
        <taxon>Lachnospirales</taxon>
        <taxon>Lachnospiraceae</taxon>
        <taxon>Hungatella</taxon>
    </lineage>
</organism>
<evidence type="ECO:0000259" key="1">
    <source>
        <dbReference type="Pfam" id="PF04326"/>
    </source>
</evidence>
<dbReference type="InterPro" id="IPR007421">
    <property type="entry name" value="Schlafen_AlbA_2_dom"/>
</dbReference>
<dbReference type="Proteomes" id="UP000263014">
    <property type="component" value="Unassembled WGS sequence"/>
</dbReference>
<proteinExistence type="predicted"/>
<evidence type="ECO:0000313" key="2">
    <source>
        <dbReference type="EMBL" id="RGJ01445.1"/>
    </source>
</evidence>
<dbReference type="PANTHER" id="PTHR30595:SF6">
    <property type="entry name" value="SCHLAFEN ALBA-2 DOMAIN-CONTAINING PROTEIN"/>
    <property type="match status" value="1"/>
</dbReference>
<dbReference type="Gene3D" id="3.30.565.60">
    <property type="match status" value="1"/>
</dbReference>
<feature type="domain" description="Schlafen AlbA-2" evidence="1">
    <location>
        <begin position="5"/>
        <end position="118"/>
    </location>
</feature>
<protein>
    <submittedName>
        <fullName evidence="2">AAA family ATPase</fullName>
    </submittedName>
</protein>
<dbReference type="InterPro" id="IPR038461">
    <property type="entry name" value="Schlafen_AlbA_2_dom_sf"/>
</dbReference>